<evidence type="ECO:0000313" key="7">
    <source>
        <dbReference type="Proteomes" id="UP001225356"/>
    </source>
</evidence>
<keyword evidence="2" id="KW-0596">Phosphopantetheine</keyword>
<accession>A0ABT9QIH2</accession>
<name>A0ABT9QIH2_9ACTN</name>
<dbReference type="Proteomes" id="UP001225356">
    <property type="component" value="Unassembled WGS sequence"/>
</dbReference>
<proteinExistence type="predicted"/>
<evidence type="ECO:0000256" key="4">
    <source>
        <dbReference type="SAM" id="MobiDB-lite"/>
    </source>
</evidence>
<feature type="domain" description="Carrier" evidence="5">
    <location>
        <begin position="448"/>
        <end position="523"/>
    </location>
</feature>
<evidence type="ECO:0000313" key="6">
    <source>
        <dbReference type="EMBL" id="MDP9845754.1"/>
    </source>
</evidence>
<keyword evidence="7" id="KW-1185">Reference proteome</keyword>
<feature type="region of interest" description="Disordered" evidence="4">
    <location>
        <begin position="80"/>
        <end position="127"/>
    </location>
</feature>
<dbReference type="InterPro" id="IPR036736">
    <property type="entry name" value="ACP-like_sf"/>
</dbReference>
<dbReference type="SUPFAM" id="SSF47336">
    <property type="entry name" value="ACP-like"/>
    <property type="match status" value="1"/>
</dbReference>
<dbReference type="Gene3D" id="3.30.559.30">
    <property type="entry name" value="Nonribosomal peptide synthetase, condensation domain"/>
    <property type="match status" value="1"/>
</dbReference>
<dbReference type="SMART" id="SM00823">
    <property type="entry name" value="PKS_PP"/>
    <property type="match status" value="1"/>
</dbReference>
<evidence type="ECO:0000259" key="5">
    <source>
        <dbReference type="PROSITE" id="PS50075"/>
    </source>
</evidence>
<dbReference type="EMBL" id="JAUSQU010000001">
    <property type="protein sequence ID" value="MDP9845754.1"/>
    <property type="molecule type" value="Genomic_DNA"/>
</dbReference>
<comment type="cofactor">
    <cofactor evidence="1">
        <name>pantetheine 4'-phosphate</name>
        <dbReference type="ChEBI" id="CHEBI:47942"/>
    </cofactor>
</comment>
<dbReference type="RefSeq" id="WP_307561652.1">
    <property type="nucleotide sequence ID" value="NZ_JAUSQU010000001.1"/>
</dbReference>
<dbReference type="Gene3D" id="1.10.1200.10">
    <property type="entry name" value="ACP-like"/>
    <property type="match status" value="1"/>
</dbReference>
<evidence type="ECO:0000256" key="1">
    <source>
        <dbReference type="ARBA" id="ARBA00001957"/>
    </source>
</evidence>
<dbReference type="InterPro" id="IPR006162">
    <property type="entry name" value="Ppantetheine_attach_site"/>
</dbReference>
<dbReference type="Pfam" id="PF00668">
    <property type="entry name" value="Condensation"/>
    <property type="match status" value="2"/>
</dbReference>
<dbReference type="SUPFAM" id="SSF52777">
    <property type="entry name" value="CoA-dependent acyltransferases"/>
    <property type="match status" value="2"/>
</dbReference>
<sequence>MTEATFAERGAEVTFTQQGMWVTEQNASAGSAYHMPLLVHLNGELDVEALLAACAAVVDRHPMLGSVVAEAGNELRLLPGAPVPVRRAPARDAHAEQGTHTPERDAQAGQDTHTPGEGAHAGEGAHVPERDAHAAVREEILRGFDLEKGPLARFTLFEVAPDRHLLLFVAHHLVFDGQSKDILVRDLAAFYNGEPPPPLPEIDHGRAERDRVAAALPAAREFWKPRWRDPGETVVLGRVLRSRRAGEGRVVRFTADPSIPGLTRFEALLAALHVCLLGYGNAEVTTAVDLSTRPPEAAGHIGLFVNELPVASGPSPETTFRAFAAALRAELREVYRFRQVPLSRAMPRIRPHAALVPVSVSYRTRHDPDPAFTGLDASVEWTVSNHAVRGALHLQCVDGPGGLEISLRHDPDAVPDADRVAADLRLLLERAHHDPDLRLTEILENEMGSVTTLTDQVREIWEEVLGISPIDDHDDIFDLGGHSLTITQIIARMRKRLDVEVSLDDFFDNPTIAGVVESLDAAGGGTGTDDD</sequence>
<dbReference type="PROSITE" id="PS00012">
    <property type="entry name" value="PHOSPHOPANTETHEINE"/>
    <property type="match status" value="1"/>
</dbReference>
<comment type="caution">
    <text evidence="6">The sequence shown here is derived from an EMBL/GenBank/DDBJ whole genome shotgun (WGS) entry which is preliminary data.</text>
</comment>
<dbReference type="PANTHER" id="PTHR45527:SF1">
    <property type="entry name" value="FATTY ACID SYNTHASE"/>
    <property type="match status" value="1"/>
</dbReference>
<dbReference type="InterPro" id="IPR009081">
    <property type="entry name" value="PP-bd_ACP"/>
</dbReference>
<dbReference type="InterPro" id="IPR023213">
    <property type="entry name" value="CAT-like_dom_sf"/>
</dbReference>
<reference evidence="6 7" key="1">
    <citation type="submission" date="2023-07" db="EMBL/GenBank/DDBJ databases">
        <title>Sequencing the genomes of 1000 actinobacteria strains.</title>
        <authorList>
            <person name="Klenk H.-P."/>
        </authorList>
    </citation>
    <scope>NUCLEOTIDE SEQUENCE [LARGE SCALE GENOMIC DNA]</scope>
    <source>
        <strain evidence="6 7">DSM 46740</strain>
    </source>
</reference>
<dbReference type="Pfam" id="PF00550">
    <property type="entry name" value="PP-binding"/>
    <property type="match status" value="1"/>
</dbReference>
<feature type="compositionally biased region" description="Basic and acidic residues" evidence="4">
    <location>
        <begin position="89"/>
        <end position="106"/>
    </location>
</feature>
<evidence type="ECO:0000256" key="3">
    <source>
        <dbReference type="ARBA" id="ARBA00022553"/>
    </source>
</evidence>
<dbReference type="Gene3D" id="3.30.559.10">
    <property type="entry name" value="Chloramphenicol acetyltransferase-like domain"/>
    <property type="match status" value="1"/>
</dbReference>
<protein>
    <submittedName>
        <fullName evidence="6">Acyl carrier protein</fullName>
    </submittedName>
</protein>
<feature type="compositionally biased region" description="Low complexity" evidence="4">
    <location>
        <begin position="116"/>
        <end position="125"/>
    </location>
</feature>
<gene>
    <name evidence="6" type="ORF">J2853_004965</name>
</gene>
<organism evidence="6 7">
    <name type="scientific">Streptosporangium lutulentum</name>
    <dbReference type="NCBI Taxonomy" id="1461250"/>
    <lineage>
        <taxon>Bacteria</taxon>
        <taxon>Bacillati</taxon>
        <taxon>Actinomycetota</taxon>
        <taxon>Actinomycetes</taxon>
        <taxon>Streptosporangiales</taxon>
        <taxon>Streptosporangiaceae</taxon>
        <taxon>Streptosporangium</taxon>
    </lineage>
</organism>
<dbReference type="PROSITE" id="PS50075">
    <property type="entry name" value="CARRIER"/>
    <property type="match status" value="1"/>
</dbReference>
<dbReference type="InterPro" id="IPR001242">
    <property type="entry name" value="Condensation_dom"/>
</dbReference>
<dbReference type="InterPro" id="IPR020806">
    <property type="entry name" value="PKS_PP-bd"/>
</dbReference>
<evidence type="ECO:0000256" key="2">
    <source>
        <dbReference type="ARBA" id="ARBA00022450"/>
    </source>
</evidence>
<keyword evidence="3" id="KW-0597">Phosphoprotein</keyword>
<dbReference type="PANTHER" id="PTHR45527">
    <property type="entry name" value="NONRIBOSOMAL PEPTIDE SYNTHETASE"/>
    <property type="match status" value="1"/>
</dbReference>